<organism evidence="8 9">
    <name type="scientific">Deinococcus xinjiangensis</name>
    <dbReference type="NCBI Taxonomy" id="457454"/>
    <lineage>
        <taxon>Bacteria</taxon>
        <taxon>Thermotogati</taxon>
        <taxon>Deinococcota</taxon>
        <taxon>Deinococci</taxon>
        <taxon>Deinococcales</taxon>
        <taxon>Deinococcaceae</taxon>
        <taxon>Deinococcus</taxon>
    </lineage>
</organism>
<feature type="transmembrane region" description="Helical" evidence="6">
    <location>
        <begin position="33"/>
        <end position="51"/>
    </location>
</feature>
<evidence type="ECO:0000256" key="3">
    <source>
        <dbReference type="ARBA" id="ARBA00022692"/>
    </source>
</evidence>
<dbReference type="Pfam" id="PF05425">
    <property type="entry name" value="CopD"/>
    <property type="match status" value="1"/>
</dbReference>
<feature type="transmembrane region" description="Helical" evidence="6">
    <location>
        <begin position="71"/>
        <end position="89"/>
    </location>
</feature>
<feature type="transmembrane region" description="Helical" evidence="6">
    <location>
        <begin position="158"/>
        <end position="176"/>
    </location>
</feature>
<dbReference type="RefSeq" id="WP_353540741.1">
    <property type="nucleotide sequence ID" value="NZ_BAABRN010000003.1"/>
</dbReference>
<dbReference type="InterPro" id="IPR008457">
    <property type="entry name" value="Cu-R_CopD_dom"/>
</dbReference>
<gene>
    <name evidence="8" type="ORF">Dxin01_00486</name>
</gene>
<feature type="transmembrane region" description="Helical" evidence="6">
    <location>
        <begin position="101"/>
        <end position="118"/>
    </location>
</feature>
<evidence type="ECO:0000256" key="4">
    <source>
        <dbReference type="ARBA" id="ARBA00022989"/>
    </source>
</evidence>
<evidence type="ECO:0000313" key="8">
    <source>
        <dbReference type="EMBL" id="GAA5500761.1"/>
    </source>
</evidence>
<dbReference type="PANTHER" id="PTHR34820">
    <property type="entry name" value="INNER MEMBRANE PROTEIN YEBZ"/>
    <property type="match status" value="1"/>
</dbReference>
<feature type="transmembrane region" description="Helical" evidence="6">
    <location>
        <begin position="124"/>
        <end position="146"/>
    </location>
</feature>
<evidence type="ECO:0000256" key="5">
    <source>
        <dbReference type="ARBA" id="ARBA00023136"/>
    </source>
</evidence>
<sequence length="263" mass="27537">MLTALVLYAGAALLVGGLYVRSLLFAGGVPLRLLGLGFGLLALGAALRVMSTLSALDALTADNLLTYLTEVAAGRAALTLLLGATLLLVSEITHFSRLTSLGAAALTLWGLAGMGHGATHGPFIHFLHVLHAAAMCVWLGGVLALAFRPATSADAARFSPYALAAALTLPITGLLMTLNHAGASLSLFQSDYGQKLLLKLCLAALILPAVWATRRAFARHQRVRLFLLLETALFVLVLLVTAQLTQLPPPSHNPLPTPTSIQQ</sequence>
<feature type="transmembrane region" description="Helical" evidence="6">
    <location>
        <begin position="6"/>
        <end position="26"/>
    </location>
</feature>
<dbReference type="InterPro" id="IPR032694">
    <property type="entry name" value="CopC/D"/>
</dbReference>
<evidence type="ECO:0000259" key="7">
    <source>
        <dbReference type="Pfam" id="PF05425"/>
    </source>
</evidence>
<evidence type="ECO:0000256" key="1">
    <source>
        <dbReference type="ARBA" id="ARBA00004651"/>
    </source>
</evidence>
<protein>
    <recommendedName>
        <fullName evidence="7">Copper resistance protein D domain-containing protein</fullName>
    </recommendedName>
</protein>
<evidence type="ECO:0000256" key="2">
    <source>
        <dbReference type="ARBA" id="ARBA00022475"/>
    </source>
</evidence>
<feature type="transmembrane region" description="Helical" evidence="6">
    <location>
        <begin position="225"/>
        <end position="245"/>
    </location>
</feature>
<dbReference type="EMBL" id="BAABRN010000003">
    <property type="protein sequence ID" value="GAA5500761.1"/>
    <property type="molecule type" value="Genomic_DNA"/>
</dbReference>
<keyword evidence="9" id="KW-1185">Reference proteome</keyword>
<reference evidence="8 9" key="1">
    <citation type="submission" date="2024-02" db="EMBL/GenBank/DDBJ databases">
        <title>Deinococcus xinjiangensis NBRC 107630.</title>
        <authorList>
            <person name="Ichikawa N."/>
            <person name="Katano-Makiyama Y."/>
            <person name="Hidaka K."/>
        </authorList>
    </citation>
    <scope>NUCLEOTIDE SEQUENCE [LARGE SCALE GENOMIC DNA]</scope>
    <source>
        <strain evidence="8 9">NBRC 107630</strain>
    </source>
</reference>
<name>A0ABP9V692_9DEIO</name>
<dbReference type="PANTHER" id="PTHR34820:SF4">
    <property type="entry name" value="INNER MEMBRANE PROTEIN YEBZ"/>
    <property type="match status" value="1"/>
</dbReference>
<keyword evidence="3 6" id="KW-0812">Transmembrane</keyword>
<proteinExistence type="predicted"/>
<feature type="domain" description="Copper resistance protein D" evidence="7">
    <location>
        <begin position="155"/>
        <end position="243"/>
    </location>
</feature>
<comment type="subcellular location">
    <subcellularLocation>
        <location evidence="1">Cell membrane</location>
        <topology evidence="1">Multi-pass membrane protein</topology>
    </subcellularLocation>
</comment>
<evidence type="ECO:0000256" key="6">
    <source>
        <dbReference type="SAM" id="Phobius"/>
    </source>
</evidence>
<keyword evidence="4 6" id="KW-1133">Transmembrane helix</keyword>
<dbReference type="Proteomes" id="UP001458946">
    <property type="component" value="Unassembled WGS sequence"/>
</dbReference>
<comment type="caution">
    <text evidence="8">The sequence shown here is derived from an EMBL/GenBank/DDBJ whole genome shotgun (WGS) entry which is preliminary data.</text>
</comment>
<evidence type="ECO:0000313" key="9">
    <source>
        <dbReference type="Proteomes" id="UP001458946"/>
    </source>
</evidence>
<feature type="transmembrane region" description="Helical" evidence="6">
    <location>
        <begin position="196"/>
        <end position="213"/>
    </location>
</feature>
<keyword evidence="2" id="KW-1003">Cell membrane</keyword>
<accession>A0ABP9V692</accession>
<keyword evidence="5 6" id="KW-0472">Membrane</keyword>